<dbReference type="GO" id="GO:0045493">
    <property type="term" value="P:xylan catabolic process"/>
    <property type="evidence" value="ECO:0007669"/>
    <property type="project" value="UniProtKB-KW"/>
</dbReference>
<proteinExistence type="predicted"/>
<keyword evidence="4" id="KW-0858">Xylan degradation</keyword>
<comment type="subcellular location">
    <subcellularLocation>
        <location evidence="1">Secreted</location>
    </subcellularLocation>
</comment>
<feature type="compositionally biased region" description="Polar residues" evidence="10">
    <location>
        <begin position="325"/>
        <end position="344"/>
    </location>
</feature>
<name>A0A9W8Z187_9PEZI</name>
<keyword evidence="6" id="KW-0378">Hydrolase</keyword>
<dbReference type="SUPFAM" id="SSF53474">
    <property type="entry name" value="alpha/beta-Hydrolases"/>
    <property type="match status" value="1"/>
</dbReference>
<feature type="chain" id="PRO_5040804276" description="feruloyl esterase" evidence="11">
    <location>
        <begin position="19"/>
        <end position="392"/>
    </location>
</feature>
<keyword evidence="13" id="KW-1185">Reference proteome</keyword>
<dbReference type="OrthoDB" id="424610at2759"/>
<evidence type="ECO:0000256" key="5">
    <source>
        <dbReference type="ARBA" id="ARBA00022729"/>
    </source>
</evidence>
<dbReference type="PANTHER" id="PTHR38050">
    <property type="match status" value="1"/>
</dbReference>
<reference evidence="12" key="1">
    <citation type="submission" date="2022-10" db="EMBL/GenBank/DDBJ databases">
        <title>Tapping the CABI collections for fungal endophytes: first genome assemblies for Collariella, Neodidymelliopsis, Ascochyta clinopodiicola, Didymella pomorum, Didymosphaeria variabile, Neocosmospora piperis and Neocucurbitaria cava.</title>
        <authorList>
            <person name="Hill R."/>
        </authorList>
    </citation>
    <scope>NUCLEOTIDE SEQUENCE</scope>
    <source>
        <strain evidence="12">IMI 355082</strain>
    </source>
</reference>
<protein>
    <recommendedName>
        <fullName evidence="2">feruloyl esterase</fullName>
        <ecNumber evidence="2">3.1.1.73</ecNumber>
    </recommendedName>
</protein>
<keyword evidence="3" id="KW-0964">Secreted</keyword>
<comment type="caution">
    <text evidence="12">The sequence shown here is derived from an EMBL/GenBank/DDBJ whole genome shotgun (WGS) entry which is preliminary data.</text>
</comment>
<evidence type="ECO:0000256" key="8">
    <source>
        <dbReference type="ARBA" id="ARBA00023326"/>
    </source>
</evidence>
<dbReference type="InterPro" id="IPR043595">
    <property type="entry name" value="FaeB/C/D"/>
</dbReference>
<organism evidence="12 13">
    <name type="scientific">Gnomoniopsis smithogilvyi</name>
    <dbReference type="NCBI Taxonomy" id="1191159"/>
    <lineage>
        <taxon>Eukaryota</taxon>
        <taxon>Fungi</taxon>
        <taxon>Dikarya</taxon>
        <taxon>Ascomycota</taxon>
        <taxon>Pezizomycotina</taxon>
        <taxon>Sordariomycetes</taxon>
        <taxon>Sordariomycetidae</taxon>
        <taxon>Diaporthales</taxon>
        <taxon>Gnomoniaceae</taxon>
        <taxon>Gnomoniopsis</taxon>
    </lineage>
</organism>
<evidence type="ECO:0000256" key="10">
    <source>
        <dbReference type="SAM" id="MobiDB-lite"/>
    </source>
</evidence>
<evidence type="ECO:0000256" key="6">
    <source>
        <dbReference type="ARBA" id="ARBA00022801"/>
    </source>
</evidence>
<dbReference type="AlphaFoldDB" id="A0A9W8Z187"/>
<evidence type="ECO:0000256" key="9">
    <source>
        <dbReference type="ARBA" id="ARBA00034075"/>
    </source>
</evidence>
<dbReference type="GO" id="GO:0030600">
    <property type="term" value="F:feruloyl esterase activity"/>
    <property type="evidence" value="ECO:0007669"/>
    <property type="project" value="UniProtKB-EC"/>
</dbReference>
<dbReference type="GO" id="GO:0005576">
    <property type="term" value="C:extracellular region"/>
    <property type="evidence" value="ECO:0007669"/>
    <property type="project" value="UniProtKB-SubCell"/>
</dbReference>
<comment type="catalytic activity">
    <reaction evidence="9">
        <text>feruloyl-polysaccharide + H2O = ferulate + polysaccharide.</text>
        <dbReference type="EC" id="3.1.1.73"/>
    </reaction>
</comment>
<dbReference type="Proteomes" id="UP001140453">
    <property type="component" value="Unassembled WGS sequence"/>
</dbReference>
<evidence type="ECO:0000313" key="13">
    <source>
        <dbReference type="Proteomes" id="UP001140453"/>
    </source>
</evidence>
<evidence type="ECO:0000256" key="1">
    <source>
        <dbReference type="ARBA" id="ARBA00004613"/>
    </source>
</evidence>
<keyword evidence="5 11" id="KW-0732">Signal</keyword>
<evidence type="ECO:0000313" key="12">
    <source>
        <dbReference type="EMBL" id="KAJ4395873.1"/>
    </source>
</evidence>
<evidence type="ECO:0000256" key="4">
    <source>
        <dbReference type="ARBA" id="ARBA00022651"/>
    </source>
</evidence>
<keyword evidence="8" id="KW-0624">Polysaccharide degradation</keyword>
<gene>
    <name evidence="12" type="ORF">N0V93_000087</name>
</gene>
<evidence type="ECO:0000256" key="7">
    <source>
        <dbReference type="ARBA" id="ARBA00023277"/>
    </source>
</evidence>
<dbReference type="PANTHER" id="PTHR38050:SF2">
    <property type="entry name" value="FERULOYL ESTERASE C-RELATED"/>
    <property type="match status" value="1"/>
</dbReference>
<evidence type="ECO:0000256" key="11">
    <source>
        <dbReference type="SAM" id="SignalP"/>
    </source>
</evidence>
<evidence type="ECO:0000256" key="3">
    <source>
        <dbReference type="ARBA" id="ARBA00022525"/>
    </source>
</evidence>
<dbReference type="EMBL" id="JAPEVB010000001">
    <property type="protein sequence ID" value="KAJ4395873.1"/>
    <property type="molecule type" value="Genomic_DNA"/>
</dbReference>
<sequence length="392" mass="41597">MRAPFTLIRRMVAVACLGQPIVVAVAPSAGCANATDESDVKTDSMSNVDLGNREYLLYIPTQYKPTVPAPLILSYHGGSRDADHQAALDQFNSTFFNKNYLVAYPNSVDGFWQGSPGVTSDDIGFTKKILDQVGKQYCVDEQRIYATGKSQGGGMAGLLAADPDLSTMIAAFAPVAGAFYVSEDAKCRPDTVNISSDPGRPDIPILELHGEADDVIPYDGGADRGDCLPAIPHWIQSWAQSNGLDPDTNTTSKVKGATNNKATVFQFGTGNSLGMVTHIMVGEDIGHDWPSTEDNEDNTIQGHGPASFNASSIIIDFFDSHSMPTTQTLGPQTSGDQTATSLDSSPAGPTAATQTGTNNVSGSTRQTWSFELLLSLSSVVLIFASRFISIGI</sequence>
<dbReference type="InterPro" id="IPR029058">
    <property type="entry name" value="AB_hydrolase_fold"/>
</dbReference>
<feature type="compositionally biased region" description="Low complexity" evidence="10">
    <location>
        <begin position="346"/>
        <end position="357"/>
    </location>
</feature>
<accession>A0A9W8Z187</accession>
<dbReference type="Gene3D" id="3.40.50.1820">
    <property type="entry name" value="alpha/beta hydrolase"/>
    <property type="match status" value="1"/>
</dbReference>
<feature type="signal peptide" evidence="11">
    <location>
        <begin position="1"/>
        <end position="18"/>
    </location>
</feature>
<dbReference type="EC" id="3.1.1.73" evidence="2"/>
<keyword evidence="7" id="KW-0119">Carbohydrate metabolism</keyword>
<feature type="region of interest" description="Disordered" evidence="10">
    <location>
        <begin position="325"/>
        <end position="361"/>
    </location>
</feature>
<evidence type="ECO:0000256" key="2">
    <source>
        <dbReference type="ARBA" id="ARBA00013091"/>
    </source>
</evidence>